<gene>
    <name evidence="2" type="ORF">FRZ32_05500</name>
</gene>
<evidence type="ECO:0000259" key="1">
    <source>
        <dbReference type="Pfam" id="PF13619"/>
    </source>
</evidence>
<feature type="domain" description="KTSC" evidence="1">
    <location>
        <begin position="5"/>
        <end position="62"/>
    </location>
</feature>
<dbReference type="EMBL" id="VOQQ01000001">
    <property type="protein sequence ID" value="TXC63161.1"/>
    <property type="molecule type" value="Genomic_DNA"/>
</dbReference>
<evidence type="ECO:0000313" key="3">
    <source>
        <dbReference type="Proteomes" id="UP000321249"/>
    </source>
</evidence>
<evidence type="ECO:0000313" key="2">
    <source>
        <dbReference type="EMBL" id="TXC63161.1"/>
    </source>
</evidence>
<protein>
    <submittedName>
        <fullName evidence="2">KTSC domain-containing protein</fullName>
    </submittedName>
</protein>
<dbReference type="OrthoDB" id="8450910at2"/>
<dbReference type="AlphaFoldDB" id="A0A5C6TT36"/>
<accession>A0A5C6TT36</accession>
<sequence length="63" mass="7256">MPLVNSSAMYRVEYDDSARRLDIWFSESGLYSYYGVPISVYNGLLSATSKGQYYNSHIRDQYG</sequence>
<dbReference type="RefSeq" id="WP_147042573.1">
    <property type="nucleotide sequence ID" value="NZ_BAABIR010000005.1"/>
</dbReference>
<dbReference type="Pfam" id="PF13619">
    <property type="entry name" value="KTSC"/>
    <property type="match status" value="1"/>
</dbReference>
<organism evidence="2 3">
    <name type="scientific">Allosphingosinicella ginsenosidimutans</name>
    <dbReference type="NCBI Taxonomy" id="1176539"/>
    <lineage>
        <taxon>Bacteria</taxon>
        <taxon>Pseudomonadati</taxon>
        <taxon>Pseudomonadota</taxon>
        <taxon>Alphaproteobacteria</taxon>
        <taxon>Sphingomonadales</taxon>
        <taxon>Sphingomonadaceae</taxon>
        <taxon>Allosphingosinicella</taxon>
    </lineage>
</organism>
<comment type="caution">
    <text evidence="2">The sequence shown here is derived from an EMBL/GenBank/DDBJ whole genome shotgun (WGS) entry which is preliminary data.</text>
</comment>
<dbReference type="InterPro" id="IPR025309">
    <property type="entry name" value="KTSC_dom"/>
</dbReference>
<name>A0A5C6TT36_9SPHN</name>
<reference evidence="2 3" key="1">
    <citation type="journal article" date="2015" name="J. Microbiol.">
        <title>Sphingosinicella ginsenosidimutans sp. nov., with ginsenoside converting activity.</title>
        <authorList>
            <person name="Kim J.K."/>
            <person name="Kang M.S."/>
            <person name="Park S.C."/>
            <person name="Kim K.M."/>
            <person name="Choi K."/>
            <person name="Yoon M.H."/>
            <person name="Im W.T."/>
        </authorList>
    </citation>
    <scope>NUCLEOTIDE SEQUENCE [LARGE SCALE GENOMIC DNA]</scope>
    <source>
        <strain evidence="2 3">BS-11</strain>
    </source>
</reference>
<proteinExistence type="predicted"/>
<dbReference type="Proteomes" id="UP000321249">
    <property type="component" value="Unassembled WGS sequence"/>
</dbReference>
<keyword evidence="3" id="KW-1185">Reference proteome</keyword>